<keyword evidence="1" id="KW-0472">Membrane</keyword>
<feature type="transmembrane region" description="Helical" evidence="1">
    <location>
        <begin position="66"/>
        <end position="88"/>
    </location>
</feature>
<protein>
    <submittedName>
        <fullName evidence="2 4">Uncharacterized protein</fullName>
    </submittedName>
</protein>
<dbReference type="RefSeq" id="XP_033582733.1">
    <property type="nucleotide sequence ID" value="XM_033712532.1"/>
</dbReference>
<keyword evidence="3" id="KW-1185">Reference proteome</keyword>
<reference evidence="4" key="2">
    <citation type="submission" date="2020-04" db="EMBL/GenBank/DDBJ databases">
        <authorList>
            <consortium name="NCBI Genome Project"/>
        </authorList>
    </citation>
    <scope>NUCLEOTIDE SEQUENCE</scope>
    <source>
        <strain evidence="4">CBS 304.34</strain>
    </source>
</reference>
<evidence type="ECO:0000313" key="3">
    <source>
        <dbReference type="Proteomes" id="UP000504636"/>
    </source>
</evidence>
<reference evidence="4" key="3">
    <citation type="submission" date="2025-04" db="UniProtKB">
        <authorList>
            <consortium name="RefSeq"/>
        </authorList>
    </citation>
    <scope>IDENTIFICATION</scope>
    <source>
        <strain evidence="4">CBS 304.34</strain>
    </source>
</reference>
<dbReference type="Proteomes" id="UP000504636">
    <property type="component" value="Unplaced"/>
</dbReference>
<evidence type="ECO:0000313" key="4">
    <source>
        <dbReference type="RefSeq" id="XP_033582733.1"/>
    </source>
</evidence>
<proteinExistence type="predicted"/>
<dbReference type="AlphaFoldDB" id="A0A6A6Z4V2"/>
<dbReference type="EMBL" id="MU003693">
    <property type="protein sequence ID" value="KAF2815769.1"/>
    <property type="molecule type" value="Genomic_DNA"/>
</dbReference>
<keyword evidence="1" id="KW-1133">Transmembrane helix</keyword>
<dbReference type="GeneID" id="54453425"/>
<keyword evidence="1" id="KW-0812">Transmembrane</keyword>
<gene>
    <name evidence="2 4" type="ORF">BDZ99DRAFT_121991</name>
</gene>
<reference evidence="2 4" key="1">
    <citation type="journal article" date="2020" name="Stud. Mycol.">
        <title>101 Dothideomycetes genomes: a test case for predicting lifestyles and emergence of pathogens.</title>
        <authorList>
            <person name="Haridas S."/>
            <person name="Albert R."/>
            <person name="Binder M."/>
            <person name="Bloem J."/>
            <person name="Labutti K."/>
            <person name="Salamov A."/>
            <person name="Andreopoulos B."/>
            <person name="Baker S."/>
            <person name="Barry K."/>
            <person name="Bills G."/>
            <person name="Bluhm B."/>
            <person name="Cannon C."/>
            <person name="Castanera R."/>
            <person name="Culley D."/>
            <person name="Daum C."/>
            <person name="Ezra D."/>
            <person name="Gonzalez J."/>
            <person name="Henrissat B."/>
            <person name="Kuo A."/>
            <person name="Liang C."/>
            <person name="Lipzen A."/>
            <person name="Lutzoni F."/>
            <person name="Magnuson J."/>
            <person name="Mondo S."/>
            <person name="Nolan M."/>
            <person name="Ohm R."/>
            <person name="Pangilinan J."/>
            <person name="Park H.-J."/>
            <person name="Ramirez L."/>
            <person name="Alfaro M."/>
            <person name="Sun H."/>
            <person name="Tritt A."/>
            <person name="Yoshinaga Y."/>
            <person name="Zwiers L.-H."/>
            <person name="Turgeon B."/>
            <person name="Goodwin S."/>
            <person name="Spatafora J."/>
            <person name="Crous P."/>
            <person name="Grigoriev I."/>
        </authorList>
    </citation>
    <scope>NUCLEOTIDE SEQUENCE</scope>
    <source>
        <strain evidence="2 4">CBS 304.34</strain>
    </source>
</reference>
<accession>A0A6A6Z4V2</accession>
<sequence length="185" mass="20140">MPVVNVAHREPAWITPSPTSTPAPIILTIERSTTTYITTIFRLSATLIAIAGTSTESQSSGPSPGVLVGAVLGSLLGFMVLLLFCCYYRYQDRPDSYRYSPSISSTYSPPAHSPPRIKLESNQNLVQAARVQGKISLVKKKAKKARSSGRLQPYTEDQAGVKASKISVKRMAANYDTDIVIRYCA</sequence>
<organism evidence="2">
    <name type="scientific">Mytilinidion resinicola</name>
    <dbReference type="NCBI Taxonomy" id="574789"/>
    <lineage>
        <taxon>Eukaryota</taxon>
        <taxon>Fungi</taxon>
        <taxon>Dikarya</taxon>
        <taxon>Ascomycota</taxon>
        <taxon>Pezizomycotina</taxon>
        <taxon>Dothideomycetes</taxon>
        <taxon>Pleosporomycetidae</taxon>
        <taxon>Mytilinidiales</taxon>
        <taxon>Mytilinidiaceae</taxon>
        <taxon>Mytilinidion</taxon>
    </lineage>
</organism>
<name>A0A6A6Z4V2_9PEZI</name>
<evidence type="ECO:0000313" key="2">
    <source>
        <dbReference type="EMBL" id="KAF2815769.1"/>
    </source>
</evidence>
<evidence type="ECO:0000256" key="1">
    <source>
        <dbReference type="SAM" id="Phobius"/>
    </source>
</evidence>